<evidence type="ECO:0000256" key="10">
    <source>
        <dbReference type="ARBA" id="ARBA00023132"/>
    </source>
</evidence>
<evidence type="ECO:0000256" key="4">
    <source>
        <dbReference type="ARBA" id="ARBA00022448"/>
    </source>
</evidence>
<keyword evidence="9" id="KW-0811">Translocation</keyword>
<evidence type="ECO:0000256" key="1">
    <source>
        <dbReference type="ARBA" id="ARBA00004232"/>
    </source>
</evidence>
<evidence type="ECO:0000256" key="2">
    <source>
        <dbReference type="ARBA" id="ARBA00004567"/>
    </source>
</evidence>
<gene>
    <name evidence="14" type="ORF">DXG03_008539</name>
</gene>
<dbReference type="InterPro" id="IPR019049">
    <property type="entry name" value="Nucleoporin_prot_Ndc1/Nup"/>
</dbReference>
<dbReference type="PANTHER" id="PTHR13269">
    <property type="entry name" value="NUCLEOPORIN NDC1"/>
    <property type="match status" value="1"/>
</dbReference>
<dbReference type="OrthoDB" id="67850at2759"/>
<feature type="region of interest" description="Disordered" evidence="13">
    <location>
        <begin position="201"/>
        <end position="221"/>
    </location>
</feature>
<keyword evidence="4" id="KW-0813">Transport</keyword>
<accession>A0A9P7KCR4</accession>
<organism evidence="14 15">
    <name type="scientific">Asterophora parasitica</name>
    <dbReference type="NCBI Taxonomy" id="117018"/>
    <lineage>
        <taxon>Eukaryota</taxon>
        <taxon>Fungi</taxon>
        <taxon>Dikarya</taxon>
        <taxon>Basidiomycota</taxon>
        <taxon>Agaricomycotina</taxon>
        <taxon>Agaricomycetes</taxon>
        <taxon>Agaricomycetidae</taxon>
        <taxon>Agaricales</taxon>
        <taxon>Tricholomatineae</taxon>
        <taxon>Lyophyllaceae</taxon>
        <taxon>Asterophora</taxon>
    </lineage>
</organism>
<keyword evidence="10" id="KW-0906">Nuclear pore complex</keyword>
<feature type="region of interest" description="Disordered" evidence="13">
    <location>
        <begin position="164"/>
        <end position="189"/>
    </location>
</feature>
<dbReference type="GO" id="GO:0070762">
    <property type="term" value="C:nuclear pore transmembrane ring"/>
    <property type="evidence" value="ECO:0007669"/>
    <property type="project" value="TreeGrafter"/>
</dbReference>
<dbReference type="GO" id="GO:0005816">
    <property type="term" value="C:spindle pole body"/>
    <property type="evidence" value="ECO:0007669"/>
    <property type="project" value="TreeGrafter"/>
</dbReference>
<feature type="compositionally biased region" description="Low complexity" evidence="13">
    <location>
        <begin position="164"/>
        <end position="178"/>
    </location>
</feature>
<keyword evidence="11" id="KW-0472">Membrane</keyword>
<evidence type="ECO:0000256" key="5">
    <source>
        <dbReference type="ARBA" id="ARBA00022692"/>
    </source>
</evidence>
<name>A0A9P7KCR4_9AGAR</name>
<keyword evidence="15" id="KW-1185">Reference proteome</keyword>
<evidence type="ECO:0000256" key="6">
    <source>
        <dbReference type="ARBA" id="ARBA00022816"/>
    </source>
</evidence>
<dbReference type="AlphaFoldDB" id="A0A9P7KCR4"/>
<evidence type="ECO:0000313" key="14">
    <source>
        <dbReference type="EMBL" id="KAG5644444.1"/>
    </source>
</evidence>
<reference evidence="14" key="2">
    <citation type="submission" date="2021-10" db="EMBL/GenBank/DDBJ databases">
        <title>Phylogenomics reveals ancestral predisposition of the termite-cultivated fungus Termitomyces towards a domesticated lifestyle.</title>
        <authorList>
            <person name="Auxier B."/>
            <person name="Grum-Grzhimaylo A."/>
            <person name="Cardenas M.E."/>
            <person name="Lodge J.D."/>
            <person name="Laessoe T."/>
            <person name="Pedersen O."/>
            <person name="Smith M.E."/>
            <person name="Kuyper T.W."/>
            <person name="Franco-Molano E.A."/>
            <person name="Baroni T.J."/>
            <person name="Aanen D.K."/>
        </authorList>
    </citation>
    <scope>NUCLEOTIDE SEQUENCE</scope>
    <source>
        <strain evidence="14">AP01</strain>
        <tissue evidence="14">Mycelium</tissue>
    </source>
</reference>
<keyword evidence="6" id="KW-0509">mRNA transport</keyword>
<comment type="similarity">
    <text evidence="3">Belongs to the NDC1 family.</text>
</comment>
<dbReference type="GO" id="GO:0006999">
    <property type="term" value="P:nuclear pore organization"/>
    <property type="evidence" value="ECO:0007669"/>
    <property type="project" value="TreeGrafter"/>
</dbReference>
<dbReference type="GO" id="GO:0051028">
    <property type="term" value="P:mRNA transport"/>
    <property type="evidence" value="ECO:0007669"/>
    <property type="project" value="UniProtKB-KW"/>
</dbReference>
<reference evidence="14" key="1">
    <citation type="submission" date="2020-07" db="EMBL/GenBank/DDBJ databases">
        <authorList>
            <person name="Nieuwenhuis M."/>
            <person name="Van De Peppel L.J.J."/>
        </authorList>
    </citation>
    <scope>NUCLEOTIDE SEQUENCE</scope>
    <source>
        <strain evidence="14">AP01</strain>
        <tissue evidence="14">Mycelium</tissue>
    </source>
</reference>
<evidence type="ECO:0000256" key="8">
    <source>
        <dbReference type="ARBA" id="ARBA00022989"/>
    </source>
</evidence>
<dbReference type="GO" id="GO:0031965">
    <property type="term" value="C:nuclear membrane"/>
    <property type="evidence" value="ECO:0007669"/>
    <property type="project" value="UniProtKB-SubCell"/>
</dbReference>
<dbReference type="Proteomes" id="UP000775547">
    <property type="component" value="Unassembled WGS sequence"/>
</dbReference>
<dbReference type="EMBL" id="JABCKV010000070">
    <property type="protein sequence ID" value="KAG5644444.1"/>
    <property type="molecule type" value="Genomic_DNA"/>
</dbReference>
<keyword evidence="8" id="KW-1133">Transmembrane helix</keyword>
<dbReference type="GO" id="GO:0030674">
    <property type="term" value="F:protein-macromolecule adaptor activity"/>
    <property type="evidence" value="ECO:0007669"/>
    <property type="project" value="TreeGrafter"/>
</dbReference>
<keyword evidence="5" id="KW-0812">Transmembrane</keyword>
<feature type="compositionally biased region" description="Polar residues" evidence="13">
    <location>
        <begin position="201"/>
        <end position="211"/>
    </location>
</feature>
<dbReference type="GO" id="GO:0015031">
    <property type="term" value="P:protein transport"/>
    <property type="evidence" value="ECO:0007669"/>
    <property type="project" value="UniProtKB-KW"/>
</dbReference>
<evidence type="ECO:0000256" key="9">
    <source>
        <dbReference type="ARBA" id="ARBA00023010"/>
    </source>
</evidence>
<keyword evidence="12" id="KW-0539">Nucleus</keyword>
<evidence type="ECO:0000256" key="3">
    <source>
        <dbReference type="ARBA" id="ARBA00005760"/>
    </source>
</evidence>
<evidence type="ECO:0000256" key="7">
    <source>
        <dbReference type="ARBA" id="ARBA00022927"/>
    </source>
</evidence>
<comment type="subcellular location">
    <subcellularLocation>
        <location evidence="1">Nucleus membrane</location>
        <topology evidence="1">Multi-pass membrane protein</topology>
    </subcellularLocation>
    <subcellularLocation>
        <location evidence="2">Nucleus</location>
        <location evidence="2">Nuclear pore complex</location>
    </subcellularLocation>
</comment>
<protein>
    <submittedName>
        <fullName evidence="14">Uncharacterized protein</fullName>
    </submittedName>
</protein>
<keyword evidence="7" id="KW-0653">Protein transport</keyword>
<sequence length="519" mass="55831">MPSLLAPFTRHFIRSSASYTLILPFSHLGLLARAWGLACASITTWEFVNAIFDAVIFQPVNAGLQTPEPHVTLVSGATSTPSLDASPYPYAYLAYTELLAFSRATPESSPALVAHRSTLFNDQKYSTPSLWGTLVRSALVLLGEDYRLFLRRGAPTPALLASSAAASSNSTGTPGTPLRQSGSDLRPLMATPTPLIRTSIFQSQSSRNSASPGGGSVADVLGSDGPLARALDRGAEAVHIPELFRSVSAPAPATAAIRVGGTPTTDVGGASFKGNDAAAPKSTTAVEKLQALLQEKIHAVLPGRVSHAARELRRWWTRERIERVVGGALPRAEGVVVVVEGAQTVTLLHSFSFRRQQPRLLTLAYLPRSLPLNRISLSLISCILSKRSRADLLSLSTVLTHLVAASLTEDKYGVVQRDIPRILEALLSFLSAVEEYHSEIRASYVPPSPDATTPLSAEQVRELEERRVELERAGNVLVLVSDGLKAGVARIVRTFGDKLLAFKFPPRTAAKLQPFFDYC</sequence>
<evidence type="ECO:0000256" key="11">
    <source>
        <dbReference type="ARBA" id="ARBA00023136"/>
    </source>
</evidence>
<dbReference type="PANTHER" id="PTHR13269:SF6">
    <property type="entry name" value="NUCLEOPORIN NDC1"/>
    <property type="match status" value="1"/>
</dbReference>
<proteinExistence type="inferred from homology"/>
<dbReference type="Pfam" id="PF09531">
    <property type="entry name" value="Ndc1_Nup"/>
    <property type="match status" value="1"/>
</dbReference>
<evidence type="ECO:0000313" key="15">
    <source>
        <dbReference type="Proteomes" id="UP000775547"/>
    </source>
</evidence>
<evidence type="ECO:0000256" key="13">
    <source>
        <dbReference type="SAM" id="MobiDB-lite"/>
    </source>
</evidence>
<evidence type="ECO:0000256" key="12">
    <source>
        <dbReference type="ARBA" id="ARBA00023242"/>
    </source>
</evidence>
<comment type="caution">
    <text evidence="14">The sequence shown here is derived from an EMBL/GenBank/DDBJ whole genome shotgun (WGS) entry which is preliminary data.</text>
</comment>